<dbReference type="InterPro" id="IPR000253">
    <property type="entry name" value="FHA_dom"/>
</dbReference>
<dbReference type="EMBL" id="KV454430">
    <property type="protein sequence ID" value="ODQ80171.1"/>
    <property type="molecule type" value="Genomic_DNA"/>
</dbReference>
<dbReference type="InterPro" id="IPR051176">
    <property type="entry name" value="Cent_Immune-Sig_Mod"/>
</dbReference>
<dbReference type="Gene3D" id="2.60.200.20">
    <property type="match status" value="1"/>
</dbReference>
<dbReference type="OrthoDB" id="687730at2759"/>
<dbReference type="PANTHER" id="PTHR15715:SF37">
    <property type="entry name" value="LD47843P"/>
    <property type="match status" value="1"/>
</dbReference>
<dbReference type="AlphaFoldDB" id="A0A1E3QR65"/>
<sequence>MVALHTNVYILTLTSLNDTFLEKNLAIPFAPDSLKLGRPAGSKVLPKKDNGFFDSRVLSRNHASFQVDPASGKICITDLGSSNGTFINGDKIVEPHEVKIGDQIDLGFDIEMTQNHKKISAVVENIQLRPLTSQRELIFTSHPSRGVNGAQMDELAFDNALF</sequence>
<dbReference type="GO" id="GO:0005737">
    <property type="term" value="C:cytoplasm"/>
    <property type="evidence" value="ECO:0007669"/>
    <property type="project" value="TreeGrafter"/>
</dbReference>
<name>A0A1E3QR65_9ASCO</name>
<protein>
    <recommendedName>
        <fullName evidence="1">FHA domain-containing protein</fullName>
    </recommendedName>
</protein>
<dbReference type="SUPFAM" id="SSF49879">
    <property type="entry name" value="SMAD/FHA domain"/>
    <property type="match status" value="1"/>
</dbReference>
<dbReference type="Pfam" id="PF00498">
    <property type="entry name" value="FHA"/>
    <property type="match status" value="1"/>
</dbReference>
<feature type="non-terminal residue" evidence="2">
    <location>
        <position position="162"/>
    </location>
</feature>
<dbReference type="PROSITE" id="PS50006">
    <property type="entry name" value="FHA_DOMAIN"/>
    <property type="match status" value="1"/>
</dbReference>
<feature type="domain" description="FHA" evidence="1">
    <location>
        <begin position="34"/>
        <end position="92"/>
    </location>
</feature>
<evidence type="ECO:0000313" key="3">
    <source>
        <dbReference type="Proteomes" id="UP000094336"/>
    </source>
</evidence>
<dbReference type="InterPro" id="IPR008984">
    <property type="entry name" value="SMAD_FHA_dom_sf"/>
</dbReference>
<accession>A0A1E3QR65</accession>
<dbReference type="SMART" id="SM00240">
    <property type="entry name" value="FHA"/>
    <property type="match status" value="1"/>
</dbReference>
<keyword evidence="3" id="KW-1185">Reference proteome</keyword>
<dbReference type="GeneID" id="30149570"/>
<organism evidence="2 3">
    <name type="scientific">Babjeviella inositovora NRRL Y-12698</name>
    <dbReference type="NCBI Taxonomy" id="984486"/>
    <lineage>
        <taxon>Eukaryota</taxon>
        <taxon>Fungi</taxon>
        <taxon>Dikarya</taxon>
        <taxon>Ascomycota</taxon>
        <taxon>Saccharomycotina</taxon>
        <taxon>Pichiomycetes</taxon>
        <taxon>Serinales incertae sedis</taxon>
        <taxon>Babjeviella</taxon>
    </lineage>
</organism>
<gene>
    <name evidence="2" type="ORF">BABINDRAFT_35456</name>
</gene>
<proteinExistence type="predicted"/>
<reference evidence="3" key="1">
    <citation type="submission" date="2016-05" db="EMBL/GenBank/DDBJ databases">
        <title>Comparative genomics of biotechnologically important yeasts.</title>
        <authorList>
            <consortium name="DOE Joint Genome Institute"/>
            <person name="Riley R."/>
            <person name="Haridas S."/>
            <person name="Wolfe K.H."/>
            <person name="Lopes M.R."/>
            <person name="Hittinger C.T."/>
            <person name="Goker M."/>
            <person name="Salamov A."/>
            <person name="Wisecaver J."/>
            <person name="Long T.M."/>
            <person name="Aerts A.L."/>
            <person name="Barry K."/>
            <person name="Choi C."/>
            <person name="Clum A."/>
            <person name="Coughlan A.Y."/>
            <person name="Deshpande S."/>
            <person name="Douglass A.P."/>
            <person name="Hanson S.J."/>
            <person name="Klenk H.-P."/>
            <person name="Labutti K."/>
            <person name="Lapidus A."/>
            <person name="Lindquist E."/>
            <person name="Lipzen A."/>
            <person name="Meier-Kolthoff J.P."/>
            <person name="Ohm R.A."/>
            <person name="Otillar R.P."/>
            <person name="Pangilinan J."/>
            <person name="Peng Y."/>
            <person name="Rokas A."/>
            <person name="Rosa C.A."/>
            <person name="Scheuner C."/>
            <person name="Sibirny A.A."/>
            <person name="Slot J.C."/>
            <person name="Stielow J.B."/>
            <person name="Sun H."/>
            <person name="Kurtzman C.P."/>
            <person name="Blackwell M."/>
            <person name="Grigoriev I.V."/>
            <person name="Jeffries T.W."/>
        </authorList>
    </citation>
    <scope>NUCLEOTIDE SEQUENCE [LARGE SCALE GENOMIC DNA]</scope>
    <source>
        <strain evidence="3">NRRL Y-12698</strain>
    </source>
</reference>
<evidence type="ECO:0000259" key="1">
    <source>
        <dbReference type="PROSITE" id="PS50006"/>
    </source>
</evidence>
<dbReference type="PANTHER" id="PTHR15715">
    <property type="entry name" value="CENTROSOMAL PROTEIN OF 170 KDA"/>
    <property type="match status" value="1"/>
</dbReference>
<dbReference type="RefSeq" id="XP_018985499.1">
    <property type="nucleotide sequence ID" value="XM_019131717.1"/>
</dbReference>
<dbReference type="STRING" id="984486.A0A1E3QR65"/>
<evidence type="ECO:0000313" key="2">
    <source>
        <dbReference type="EMBL" id="ODQ80171.1"/>
    </source>
</evidence>
<dbReference type="Proteomes" id="UP000094336">
    <property type="component" value="Unassembled WGS sequence"/>
</dbReference>